<evidence type="ECO:0000313" key="13">
    <source>
        <dbReference type="Proteomes" id="UP001487740"/>
    </source>
</evidence>
<dbReference type="EMBL" id="JARAKH010000033">
    <property type="protein sequence ID" value="KAK8385324.1"/>
    <property type="molecule type" value="Genomic_DNA"/>
</dbReference>
<feature type="region of interest" description="Disordered" evidence="9">
    <location>
        <begin position="348"/>
        <end position="370"/>
    </location>
</feature>
<evidence type="ECO:0000256" key="6">
    <source>
        <dbReference type="ARBA" id="ARBA00023157"/>
    </source>
</evidence>
<feature type="domain" description="Ig-like" evidence="10">
    <location>
        <begin position="265"/>
        <end position="353"/>
    </location>
</feature>
<comment type="subcellular location">
    <subcellularLocation>
        <location evidence="1">Cell membrane</location>
    </subcellularLocation>
</comment>
<keyword evidence="3" id="KW-0732">Signal</keyword>
<dbReference type="FunFam" id="2.60.40.10:FF:000357">
    <property type="entry name" value="Fc receptor like 1"/>
    <property type="match status" value="1"/>
</dbReference>
<dbReference type="InterPro" id="IPR003961">
    <property type="entry name" value="FN3_dom"/>
</dbReference>
<dbReference type="SMART" id="SM00060">
    <property type="entry name" value="FN3"/>
    <property type="match status" value="1"/>
</dbReference>
<sequence length="533" mass="58791">MKSGGIHNVHLNDYLPRGAHLWRRRQVNVPHLTHWRCTVIGTETNYYDEYDYDENITGEEVTDYEEEYPVSHLMPSFTSKGQLFSVEVGGDITFPCQVENQGDHVLMFKHFAPNGEHRLLFVGDRALRPKMKLMKEGNSFKLSGVRRTHAGSYVCRIETSPAIEVNHTLDVQYQAKVKRVSEEVQHVVQGQSVTLECRADGNPPAAISWSRQKGHLPSGAQSEEGLSITLENVDRHVEGTYICTASNGLGHPSSATMTVKVKYPPEIITEQAILHTGEGDEAKLVCIVHGRPAPKVTWMRGGHLINTDRHLSTHDGLHRHTLTVKQVQEDDFGNYTCTAESNLGSTNSSLRLTGLPRTPRLTSSPAGGEKSSYTLTWETESHTPVIMYRLQYRKRKENQETHLTGQWKIQLYSTSASTNPSGPAVAPLSSGPLKYMSHAISDLEPATDYEATVAVENKFGWSGDSKIFHFNTRKVEPSTTTTTTTATTPEPLVSGEGDVSKEVAVGQSASGGGTSRGAFTLLAVFLLARPLLS</sequence>
<dbReference type="CDD" id="cd00063">
    <property type="entry name" value="FN3"/>
    <property type="match status" value="1"/>
</dbReference>
<dbReference type="PROSITE" id="PS50835">
    <property type="entry name" value="IG_LIKE"/>
    <property type="match status" value="2"/>
</dbReference>
<dbReference type="Pfam" id="PF00041">
    <property type="entry name" value="fn3"/>
    <property type="match status" value="1"/>
</dbReference>
<dbReference type="GO" id="GO:0007156">
    <property type="term" value="P:homophilic cell adhesion via plasma membrane adhesion molecules"/>
    <property type="evidence" value="ECO:0007669"/>
    <property type="project" value="TreeGrafter"/>
</dbReference>
<evidence type="ECO:0000313" key="12">
    <source>
        <dbReference type="EMBL" id="KAK8385324.1"/>
    </source>
</evidence>
<dbReference type="Pfam" id="PF07679">
    <property type="entry name" value="I-set"/>
    <property type="match status" value="1"/>
</dbReference>
<dbReference type="FunFam" id="2.60.40.10:FF:000032">
    <property type="entry name" value="palladin isoform X1"/>
    <property type="match status" value="1"/>
</dbReference>
<protein>
    <submittedName>
        <fullName evidence="12">Uncharacterized protein</fullName>
    </submittedName>
</protein>
<evidence type="ECO:0000256" key="1">
    <source>
        <dbReference type="ARBA" id="ARBA00004236"/>
    </source>
</evidence>
<dbReference type="Gene3D" id="2.60.40.10">
    <property type="entry name" value="Immunoglobulins"/>
    <property type="match status" value="4"/>
</dbReference>
<dbReference type="SMART" id="SM00409">
    <property type="entry name" value="IG"/>
    <property type="match status" value="3"/>
</dbReference>
<dbReference type="SUPFAM" id="SSF48726">
    <property type="entry name" value="Immunoglobulin"/>
    <property type="match status" value="3"/>
</dbReference>
<dbReference type="GO" id="GO:0005886">
    <property type="term" value="C:plasma membrane"/>
    <property type="evidence" value="ECO:0007669"/>
    <property type="project" value="UniProtKB-SubCell"/>
</dbReference>
<reference evidence="12 13" key="1">
    <citation type="submission" date="2023-03" db="EMBL/GenBank/DDBJ databases">
        <title>High-quality genome of Scylla paramamosain provides insights in environmental adaptation.</title>
        <authorList>
            <person name="Zhang L."/>
        </authorList>
    </citation>
    <scope>NUCLEOTIDE SEQUENCE [LARGE SCALE GENOMIC DNA]</scope>
    <source>
        <strain evidence="12">LZ_2023a</strain>
        <tissue evidence="12">Muscle</tissue>
    </source>
</reference>
<evidence type="ECO:0000256" key="4">
    <source>
        <dbReference type="ARBA" id="ARBA00022737"/>
    </source>
</evidence>
<name>A0AAW0TCD5_SCYPA</name>
<dbReference type="CDD" id="cd00096">
    <property type="entry name" value="Ig"/>
    <property type="match status" value="1"/>
</dbReference>
<feature type="region of interest" description="Disordered" evidence="9">
    <location>
        <begin position="476"/>
        <end position="499"/>
    </location>
</feature>
<evidence type="ECO:0000259" key="10">
    <source>
        <dbReference type="PROSITE" id="PS50835"/>
    </source>
</evidence>
<feature type="domain" description="Fibronectin type-III" evidence="11">
    <location>
        <begin position="355"/>
        <end position="475"/>
    </location>
</feature>
<dbReference type="InterPro" id="IPR036116">
    <property type="entry name" value="FN3_sf"/>
</dbReference>
<keyword evidence="8" id="KW-0393">Immunoglobulin domain</keyword>
<dbReference type="GO" id="GO:0050808">
    <property type="term" value="P:synapse organization"/>
    <property type="evidence" value="ECO:0007669"/>
    <property type="project" value="TreeGrafter"/>
</dbReference>
<keyword evidence="4" id="KW-0677">Repeat</keyword>
<accession>A0AAW0TCD5</accession>
<keyword evidence="13" id="KW-1185">Reference proteome</keyword>
<evidence type="ECO:0000256" key="7">
    <source>
        <dbReference type="ARBA" id="ARBA00023180"/>
    </source>
</evidence>
<dbReference type="InterPro" id="IPR036179">
    <property type="entry name" value="Ig-like_dom_sf"/>
</dbReference>
<evidence type="ECO:0000259" key="11">
    <source>
        <dbReference type="PROSITE" id="PS50853"/>
    </source>
</evidence>
<keyword evidence="5" id="KW-0472">Membrane</keyword>
<dbReference type="InterPro" id="IPR013783">
    <property type="entry name" value="Ig-like_fold"/>
</dbReference>
<dbReference type="SMART" id="SM00408">
    <property type="entry name" value="IGc2"/>
    <property type="match status" value="3"/>
</dbReference>
<proteinExistence type="predicted"/>
<dbReference type="PANTHER" id="PTHR45080">
    <property type="entry name" value="CONTACTIN 5"/>
    <property type="match status" value="1"/>
</dbReference>
<evidence type="ECO:0000256" key="5">
    <source>
        <dbReference type="ARBA" id="ARBA00023136"/>
    </source>
</evidence>
<keyword evidence="2" id="KW-1003">Cell membrane</keyword>
<dbReference type="SUPFAM" id="SSF49265">
    <property type="entry name" value="Fibronectin type III"/>
    <property type="match status" value="1"/>
</dbReference>
<dbReference type="Proteomes" id="UP001487740">
    <property type="component" value="Unassembled WGS sequence"/>
</dbReference>
<dbReference type="InterPro" id="IPR013098">
    <property type="entry name" value="Ig_I-set"/>
</dbReference>
<dbReference type="InterPro" id="IPR050958">
    <property type="entry name" value="Cell_Adh-Cytoskel_Orgn"/>
</dbReference>
<keyword evidence="6" id="KW-1015">Disulfide bond</keyword>
<dbReference type="GO" id="GO:0043025">
    <property type="term" value="C:neuronal cell body"/>
    <property type="evidence" value="ECO:0007669"/>
    <property type="project" value="TreeGrafter"/>
</dbReference>
<evidence type="ECO:0000256" key="8">
    <source>
        <dbReference type="ARBA" id="ARBA00023319"/>
    </source>
</evidence>
<feature type="compositionally biased region" description="Low complexity" evidence="9">
    <location>
        <begin position="479"/>
        <end position="488"/>
    </location>
</feature>
<dbReference type="InterPro" id="IPR003598">
    <property type="entry name" value="Ig_sub2"/>
</dbReference>
<comment type="caution">
    <text evidence="12">The sequence shown here is derived from an EMBL/GenBank/DDBJ whole genome shotgun (WGS) entry which is preliminary data.</text>
</comment>
<dbReference type="InterPro" id="IPR007110">
    <property type="entry name" value="Ig-like_dom"/>
</dbReference>
<evidence type="ECO:0000256" key="2">
    <source>
        <dbReference type="ARBA" id="ARBA00022475"/>
    </source>
</evidence>
<dbReference type="PROSITE" id="PS50853">
    <property type="entry name" value="FN3"/>
    <property type="match status" value="1"/>
</dbReference>
<dbReference type="PANTHER" id="PTHR45080:SF33">
    <property type="entry name" value="IG-LIKE DOMAIN-CONTAINING PROTEIN"/>
    <property type="match status" value="1"/>
</dbReference>
<feature type="compositionally biased region" description="Low complexity" evidence="9">
    <location>
        <begin position="350"/>
        <end position="362"/>
    </location>
</feature>
<dbReference type="GO" id="GO:0008046">
    <property type="term" value="F:axon guidance receptor activity"/>
    <property type="evidence" value="ECO:0007669"/>
    <property type="project" value="TreeGrafter"/>
</dbReference>
<evidence type="ECO:0000256" key="3">
    <source>
        <dbReference type="ARBA" id="ARBA00022729"/>
    </source>
</evidence>
<gene>
    <name evidence="12" type="ORF">O3P69_012266</name>
</gene>
<evidence type="ECO:0000256" key="9">
    <source>
        <dbReference type="SAM" id="MobiDB-lite"/>
    </source>
</evidence>
<dbReference type="InterPro" id="IPR003599">
    <property type="entry name" value="Ig_sub"/>
</dbReference>
<feature type="domain" description="Ig-like" evidence="10">
    <location>
        <begin position="161"/>
        <end position="258"/>
    </location>
</feature>
<keyword evidence="7" id="KW-0325">Glycoprotein</keyword>
<dbReference type="AlphaFoldDB" id="A0AAW0TCD5"/>
<dbReference type="GO" id="GO:0030424">
    <property type="term" value="C:axon"/>
    <property type="evidence" value="ECO:0007669"/>
    <property type="project" value="TreeGrafter"/>
</dbReference>
<organism evidence="12 13">
    <name type="scientific">Scylla paramamosain</name>
    <name type="common">Mud crab</name>
    <dbReference type="NCBI Taxonomy" id="85552"/>
    <lineage>
        <taxon>Eukaryota</taxon>
        <taxon>Metazoa</taxon>
        <taxon>Ecdysozoa</taxon>
        <taxon>Arthropoda</taxon>
        <taxon>Crustacea</taxon>
        <taxon>Multicrustacea</taxon>
        <taxon>Malacostraca</taxon>
        <taxon>Eumalacostraca</taxon>
        <taxon>Eucarida</taxon>
        <taxon>Decapoda</taxon>
        <taxon>Pleocyemata</taxon>
        <taxon>Brachyura</taxon>
        <taxon>Eubrachyura</taxon>
        <taxon>Portunoidea</taxon>
        <taxon>Portunidae</taxon>
        <taxon>Portuninae</taxon>
        <taxon>Scylla</taxon>
    </lineage>
</organism>
<dbReference type="Pfam" id="PF13927">
    <property type="entry name" value="Ig_3"/>
    <property type="match status" value="1"/>
</dbReference>